<evidence type="ECO:0000313" key="16">
    <source>
        <dbReference type="Proteomes" id="UP000222542"/>
    </source>
</evidence>
<comment type="subcellular location">
    <subcellularLocation>
        <location evidence="1">Membrane</location>
        <topology evidence="1">Single-pass type I membrane protein</topology>
    </subcellularLocation>
</comment>
<feature type="binding site" evidence="12">
    <location>
        <position position="543"/>
    </location>
    <ligand>
        <name>ATP</name>
        <dbReference type="ChEBI" id="CHEBI:30616"/>
    </ligand>
</feature>
<keyword evidence="16" id="KW-1185">Reference proteome</keyword>
<evidence type="ECO:0000256" key="9">
    <source>
        <dbReference type="ARBA" id="ARBA00022989"/>
    </source>
</evidence>
<dbReference type="FunFam" id="2.60.120.430:FF:000013">
    <property type="entry name" value="Putative receptor-like protein kinase"/>
    <property type="match status" value="1"/>
</dbReference>
<keyword evidence="11" id="KW-0325">Glycoprotein</keyword>
<name>A0A2G3A3K7_CAPAN</name>
<dbReference type="InterPro" id="IPR011009">
    <property type="entry name" value="Kinase-like_dom_sf"/>
</dbReference>
<dbReference type="InterPro" id="IPR000719">
    <property type="entry name" value="Prot_kinase_dom"/>
</dbReference>
<dbReference type="OMA" id="DIIWRNW"/>
<feature type="domain" description="Protein kinase" evidence="14">
    <location>
        <begin position="515"/>
        <end position="803"/>
    </location>
</feature>
<evidence type="ECO:0000256" key="3">
    <source>
        <dbReference type="ARBA" id="ARBA00022679"/>
    </source>
</evidence>
<organism evidence="15 16">
    <name type="scientific">Capsicum annuum</name>
    <name type="common">Capsicum pepper</name>
    <dbReference type="NCBI Taxonomy" id="4072"/>
    <lineage>
        <taxon>Eukaryota</taxon>
        <taxon>Viridiplantae</taxon>
        <taxon>Streptophyta</taxon>
        <taxon>Embryophyta</taxon>
        <taxon>Tracheophyta</taxon>
        <taxon>Spermatophyta</taxon>
        <taxon>Magnoliopsida</taxon>
        <taxon>eudicotyledons</taxon>
        <taxon>Gunneridae</taxon>
        <taxon>Pentapetalae</taxon>
        <taxon>asterids</taxon>
        <taxon>lamiids</taxon>
        <taxon>Solanales</taxon>
        <taxon>Solanaceae</taxon>
        <taxon>Solanoideae</taxon>
        <taxon>Capsiceae</taxon>
        <taxon>Capsicum</taxon>
    </lineage>
</organism>
<dbReference type="FunFam" id="3.30.200.20:FF:000039">
    <property type="entry name" value="receptor-like protein kinase FERONIA"/>
    <property type="match status" value="1"/>
</dbReference>
<keyword evidence="3" id="KW-0808">Transferase</keyword>
<evidence type="ECO:0000256" key="12">
    <source>
        <dbReference type="PROSITE-ProRule" id="PRU10141"/>
    </source>
</evidence>
<evidence type="ECO:0000256" key="6">
    <source>
        <dbReference type="ARBA" id="ARBA00022741"/>
    </source>
</evidence>
<dbReference type="EMBL" id="AYRZ02000003">
    <property type="protein sequence ID" value="PHT88771.1"/>
    <property type="molecule type" value="Genomic_DNA"/>
</dbReference>
<evidence type="ECO:0000256" key="4">
    <source>
        <dbReference type="ARBA" id="ARBA00022692"/>
    </source>
</evidence>
<dbReference type="GO" id="GO:0004672">
    <property type="term" value="F:protein kinase activity"/>
    <property type="evidence" value="ECO:0000318"/>
    <property type="project" value="GO_Central"/>
</dbReference>
<dbReference type="CDD" id="cd14066">
    <property type="entry name" value="STKc_IRAK"/>
    <property type="match status" value="1"/>
</dbReference>
<keyword evidence="8 12" id="KW-0067">ATP-binding</keyword>
<keyword evidence="5" id="KW-0732">Signal</keyword>
<evidence type="ECO:0000256" key="10">
    <source>
        <dbReference type="ARBA" id="ARBA00023136"/>
    </source>
</evidence>
<reference evidence="15 16" key="2">
    <citation type="journal article" date="2017" name="Genome Biol.">
        <title>New reference genome sequences of hot pepper reveal the massive evolution of plant disease-resistance genes by retroduplication.</title>
        <authorList>
            <person name="Kim S."/>
            <person name="Park J."/>
            <person name="Yeom S.I."/>
            <person name="Kim Y.M."/>
            <person name="Seo E."/>
            <person name="Kim K.T."/>
            <person name="Kim M.S."/>
            <person name="Lee J.M."/>
            <person name="Cheong K."/>
            <person name="Shin H.S."/>
            <person name="Kim S.B."/>
            <person name="Han K."/>
            <person name="Lee J."/>
            <person name="Park M."/>
            <person name="Lee H.A."/>
            <person name="Lee H.Y."/>
            <person name="Lee Y."/>
            <person name="Oh S."/>
            <person name="Lee J.H."/>
            <person name="Choi E."/>
            <person name="Choi E."/>
            <person name="Lee S.E."/>
            <person name="Jeon J."/>
            <person name="Kim H."/>
            <person name="Choi G."/>
            <person name="Song H."/>
            <person name="Lee J."/>
            <person name="Lee S.C."/>
            <person name="Kwon J.K."/>
            <person name="Lee H.Y."/>
            <person name="Koo N."/>
            <person name="Hong Y."/>
            <person name="Kim R.W."/>
            <person name="Kang W.H."/>
            <person name="Huh J.H."/>
            <person name="Kang B.C."/>
            <person name="Yang T.J."/>
            <person name="Lee Y.H."/>
            <person name="Bennetzen J.L."/>
            <person name="Choi D."/>
        </authorList>
    </citation>
    <scope>NUCLEOTIDE SEQUENCE [LARGE SCALE GENOMIC DNA]</scope>
    <source>
        <strain evidence="16">cv. CM334</strain>
    </source>
</reference>
<dbReference type="GO" id="GO:0005886">
    <property type="term" value="C:plasma membrane"/>
    <property type="evidence" value="ECO:0000318"/>
    <property type="project" value="GO_Central"/>
</dbReference>
<comment type="caution">
    <text evidence="15">The sequence shown here is derived from an EMBL/GenBank/DDBJ whole genome shotgun (WGS) entry which is preliminary data.</text>
</comment>
<dbReference type="Pfam" id="PF12819">
    <property type="entry name" value="Malectin_like"/>
    <property type="match status" value="1"/>
</dbReference>
<keyword evidence="6 12" id="KW-0547">Nucleotide-binding</keyword>
<dbReference type="SUPFAM" id="SSF56112">
    <property type="entry name" value="Protein kinase-like (PK-like)"/>
    <property type="match status" value="1"/>
</dbReference>
<dbReference type="Gene3D" id="1.10.510.10">
    <property type="entry name" value="Transferase(Phosphotransferase) domain 1"/>
    <property type="match status" value="1"/>
</dbReference>
<evidence type="ECO:0000313" key="15">
    <source>
        <dbReference type="EMBL" id="PHT88771.1"/>
    </source>
</evidence>
<dbReference type="FunFam" id="1.10.510.10:FF:000252">
    <property type="entry name" value="Receptor-like protein kinase FERONIA"/>
    <property type="match status" value="1"/>
</dbReference>
<dbReference type="PROSITE" id="PS00107">
    <property type="entry name" value="PROTEIN_KINASE_ATP"/>
    <property type="match status" value="1"/>
</dbReference>
<keyword evidence="4 13" id="KW-0812">Transmembrane</keyword>
<keyword evidence="10 13" id="KW-0472">Membrane</keyword>
<reference evidence="15 16" key="1">
    <citation type="journal article" date="2014" name="Nat. Genet.">
        <title>Genome sequence of the hot pepper provides insights into the evolution of pungency in Capsicum species.</title>
        <authorList>
            <person name="Kim S."/>
            <person name="Park M."/>
            <person name="Yeom S.I."/>
            <person name="Kim Y.M."/>
            <person name="Lee J.M."/>
            <person name="Lee H.A."/>
            <person name="Seo E."/>
            <person name="Choi J."/>
            <person name="Cheong K."/>
            <person name="Kim K.T."/>
            <person name="Jung K."/>
            <person name="Lee G.W."/>
            <person name="Oh S.K."/>
            <person name="Bae C."/>
            <person name="Kim S.B."/>
            <person name="Lee H.Y."/>
            <person name="Kim S.Y."/>
            <person name="Kim M.S."/>
            <person name="Kang B.C."/>
            <person name="Jo Y.D."/>
            <person name="Yang H.B."/>
            <person name="Jeong H.J."/>
            <person name="Kang W.H."/>
            <person name="Kwon J.K."/>
            <person name="Shin C."/>
            <person name="Lim J.Y."/>
            <person name="Park J.H."/>
            <person name="Huh J.H."/>
            <person name="Kim J.S."/>
            <person name="Kim B.D."/>
            <person name="Cohen O."/>
            <person name="Paran I."/>
            <person name="Suh M.C."/>
            <person name="Lee S.B."/>
            <person name="Kim Y.K."/>
            <person name="Shin Y."/>
            <person name="Noh S.J."/>
            <person name="Park J."/>
            <person name="Seo Y.S."/>
            <person name="Kwon S.Y."/>
            <person name="Kim H.A."/>
            <person name="Park J.M."/>
            <person name="Kim H.J."/>
            <person name="Choi S.B."/>
            <person name="Bosland P.W."/>
            <person name="Reeves G."/>
            <person name="Jo S.H."/>
            <person name="Lee B.W."/>
            <person name="Cho H.T."/>
            <person name="Choi H.S."/>
            <person name="Lee M.S."/>
            <person name="Yu Y."/>
            <person name="Do Choi Y."/>
            <person name="Park B.S."/>
            <person name="van Deynze A."/>
            <person name="Ashrafi H."/>
            <person name="Hill T."/>
            <person name="Kim W.T."/>
            <person name="Pai H.S."/>
            <person name="Ahn H.K."/>
            <person name="Yeam I."/>
            <person name="Giovannoni J.J."/>
            <person name="Rose J.K."/>
            <person name="Sorensen I."/>
            <person name="Lee S.J."/>
            <person name="Kim R.W."/>
            <person name="Choi I.Y."/>
            <person name="Choi B.S."/>
            <person name="Lim J.S."/>
            <person name="Lee Y.H."/>
            <person name="Choi D."/>
        </authorList>
    </citation>
    <scope>NUCLEOTIDE SEQUENCE [LARGE SCALE GENOMIC DNA]</scope>
    <source>
        <strain evidence="16">cv. CM334</strain>
    </source>
</reference>
<feature type="transmembrane region" description="Helical" evidence="13">
    <location>
        <begin position="431"/>
        <end position="456"/>
    </location>
</feature>
<keyword evidence="7" id="KW-0418">Kinase</keyword>
<dbReference type="Gramene" id="PHT88771">
    <property type="protein sequence ID" value="PHT88771"/>
    <property type="gene ID" value="T459_10877"/>
</dbReference>
<dbReference type="Proteomes" id="UP000222542">
    <property type="component" value="Unassembled WGS sequence"/>
</dbReference>
<keyword evidence="2" id="KW-0723">Serine/threonine-protein kinase</keyword>
<evidence type="ECO:0000259" key="14">
    <source>
        <dbReference type="PROSITE" id="PS50011"/>
    </source>
</evidence>
<keyword evidence="9 13" id="KW-1133">Transmembrane helix</keyword>
<evidence type="ECO:0000256" key="2">
    <source>
        <dbReference type="ARBA" id="ARBA00022527"/>
    </source>
</evidence>
<evidence type="ECO:0000256" key="8">
    <source>
        <dbReference type="ARBA" id="ARBA00022840"/>
    </source>
</evidence>
<feature type="transmembrane region" description="Helical" evidence="13">
    <location>
        <begin position="21"/>
        <end position="43"/>
    </location>
</feature>
<sequence length="851" mass="94933">MLLHYAKSINFQLHNNCLPPLFFTMANLLSFLCFSLLFLPFSISSSAKCTFPEKYFINCGSLSPLNFSGPTTTTFSADSISDSRRSHSVKDPTTSTALAGIYNTARKFTRKESYELQIDETGVYVVRLHFFAFSDLFDAKFNVSASGFLLLSNFSITTRNVTSPDIKEFLLPVTGPNLKITFIPFQELSSFAFVNAIEAFLTPQRFIDERTAYVTAQGKSNDGTEDLSSRGLTVMHRVNVGGSKVTPENDTMRRNWVTDDDYLSVAKTAKKHPMYSNKPKYYDPEQGGATECDAPDSVYQTAKEMNIDVETASNNFFNITWLFPVKRSATFFVRLHFCDIVSANRNDTVFNVYIYGLFGQPIIPYHRHPEYAAPFYVDFVVDSDGSGFMNISVGPRSDSNNKNAFLNGVEIMELINGQEEWEEGNRKNNSLLIIVGSTVGGVVLIVVSLVVILFCLKSRKVTKAVDNSSWPMVYVYPGSTQSRTTARTPLGSTTPDMNLGLKISFAEILHATNKFDPTFMIGEGGFGKVYKGTLHNGVKVAVKRSEAGNGQGLTEFQTEITVLSKIRHQHLVSLIGYCDEGYEMILVYEFMEKGTLREHLYSSNEDLGMSSSRSGLSWDQRLQICIGAADGLLYLHTGLSEPIIHRDIKSTNILLDEHYTAKVADFGLSKSGPPEETHIVTNVKGSFGYLDPEYMKSMLLTQKSDVYSFGVVLLEVLCARPAVDGLLPRNQINLAEWGLTWLKENQLEKIIDPFLAGKINPNSLRKFGETTEKCLQENGADRPSMMDVVWDLKYVLQLQHPAMPQESHEDSTTDDSWQLALPGINRLPSIDASTSCTVSGVFSQFKMDEAR</sequence>
<evidence type="ECO:0000256" key="1">
    <source>
        <dbReference type="ARBA" id="ARBA00004479"/>
    </source>
</evidence>
<dbReference type="PANTHER" id="PTHR45631">
    <property type="entry name" value="OS07G0107800 PROTEIN-RELATED"/>
    <property type="match status" value="1"/>
</dbReference>
<evidence type="ECO:0000256" key="7">
    <source>
        <dbReference type="ARBA" id="ARBA00022777"/>
    </source>
</evidence>
<dbReference type="InterPro" id="IPR024788">
    <property type="entry name" value="Malectin-like_Carb-bd_dom"/>
</dbReference>
<dbReference type="Pfam" id="PF07714">
    <property type="entry name" value="PK_Tyr_Ser-Thr"/>
    <property type="match status" value="1"/>
</dbReference>
<dbReference type="GO" id="GO:0005524">
    <property type="term" value="F:ATP binding"/>
    <property type="evidence" value="ECO:0007669"/>
    <property type="project" value="UniProtKB-UniRule"/>
</dbReference>
<evidence type="ECO:0000256" key="5">
    <source>
        <dbReference type="ARBA" id="ARBA00022729"/>
    </source>
</evidence>
<evidence type="ECO:0000256" key="11">
    <source>
        <dbReference type="ARBA" id="ARBA00023180"/>
    </source>
</evidence>
<dbReference type="Gene3D" id="2.60.120.430">
    <property type="entry name" value="Galactose-binding lectin"/>
    <property type="match status" value="2"/>
</dbReference>
<dbReference type="Gene3D" id="3.30.200.20">
    <property type="entry name" value="Phosphorylase Kinase, domain 1"/>
    <property type="match status" value="1"/>
</dbReference>
<dbReference type="PROSITE" id="PS00108">
    <property type="entry name" value="PROTEIN_KINASE_ST"/>
    <property type="match status" value="1"/>
</dbReference>
<dbReference type="InterPro" id="IPR001245">
    <property type="entry name" value="Ser-Thr/Tyr_kinase_cat_dom"/>
</dbReference>
<dbReference type="InterPro" id="IPR008271">
    <property type="entry name" value="Ser/Thr_kinase_AS"/>
</dbReference>
<dbReference type="InterPro" id="IPR017441">
    <property type="entry name" value="Protein_kinase_ATP_BS"/>
</dbReference>
<gene>
    <name evidence="15" type="ORF">T459_10877</name>
</gene>
<dbReference type="PROSITE" id="PS50011">
    <property type="entry name" value="PROTEIN_KINASE_DOM"/>
    <property type="match status" value="1"/>
</dbReference>
<protein>
    <recommendedName>
        <fullName evidence="14">Protein kinase domain-containing protein</fullName>
    </recommendedName>
</protein>
<dbReference type="AlphaFoldDB" id="A0A2G3A3K7"/>
<accession>A0A2G3A3K7</accession>
<proteinExistence type="predicted"/>
<dbReference type="SMART" id="SM00220">
    <property type="entry name" value="S_TKc"/>
    <property type="match status" value="1"/>
</dbReference>
<dbReference type="GO" id="GO:0004674">
    <property type="term" value="F:protein serine/threonine kinase activity"/>
    <property type="evidence" value="ECO:0007669"/>
    <property type="project" value="UniProtKB-KW"/>
</dbReference>
<evidence type="ECO:0000256" key="13">
    <source>
        <dbReference type="SAM" id="Phobius"/>
    </source>
</evidence>